<evidence type="ECO:0000313" key="4">
    <source>
        <dbReference type="EMBL" id="MBW9064962.1"/>
    </source>
</evidence>
<feature type="domain" description="HTH tetR-type" evidence="3">
    <location>
        <begin position="21"/>
        <end position="81"/>
    </location>
</feature>
<keyword evidence="1 2" id="KW-0238">DNA-binding</keyword>
<dbReference type="Pfam" id="PF00440">
    <property type="entry name" value="TetR_N"/>
    <property type="match status" value="1"/>
</dbReference>
<dbReference type="EMBL" id="JAEUAO010000004">
    <property type="protein sequence ID" value="MBW9064962.1"/>
    <property type="molecule type" value="Genomic_DNA"/>
</dbReference>
<dbReference type="PANTHER" id="PTHR30055:SF223">
    <property type="entry name" value="HTH-TYPE TRANSCRIPTIONAL REGULATOR UIDR"/>
    <property type="match status" value="1"/>
</dbReference>
<dbReference type="InterPro" id="IPR036271">
    <property type="entry name" value="Tet_transcr_reg_TetR-rel_C_sf"/>
</dbReference>
<dbReference type="InterPro" id="IPR050109">
    <property type="entry name" value="HTH-type_TetR-like_transc_reg"/>
</dbReference>
<dbReference type="PANTHER" id="PTHR30055">
    <property type="entry name" value="HTH-TYPE TRANSCRIPTIONAL REGULATOR RUTR"/>
    <property type="match status" value="1"/>
</dbReference>
<sequence length="217" mass="24026">MVENKKPEKRSRGRPPVRCDDETRSLIIEAANPHFQENGFASANINLIAQAAGVSTKTLYRLFPTKADLFSSVVSDRIGQFFLTLDETALAKMELRDGLVRLLTAYGDLALAGYTIAIFKLVIAEADRFPEIANTFHTQAIAQTSAALERWLVLQAGLKRLKIEDAALASGMLRGMMIMEPQRAVLLRQRQPPTPQEIATRAEICADLFLNGCRHTA</sequence>
<dbReference type="RefSeq" id="WP_220372971.1">
    <property type="nucleotide sequence ID" value="NZ_JAEUAO010000004.1"/>
</dbReference>
<name>A0ABS7HCG9_9HYPH</name>
<dbReference type="InterPro" id="IPR009057">
    <property type="entry name" value="Homeodomain-like_sf"/>
</dbReference>
<dbReference type="Pfam" id="PF14246">
    <property type="entry name" value="TetR_C_7"/>
    <property type="match status" value="1"/>
</dbReference>
<dbReference type="InterPro" id="IPR001647">
    <property type="entry name" value="HTH_TetR"/>
</dbReference>
<evidence type="ECO:0000256" key="2">
    <source>
        <dbReference type="PROSITE-ProRule" id="PRU00335"/>
    </source>
</evidence>
<comment type="caution">
    <text evidence="4">The sequence shown here is derived from an EMBL/GenBank/DDBJ whole genome shotgun (WGS) entry which is preliminary data.</text>
</comment>
<feature type="DNA-binding region" description="H-T-H motif" evidence="2">
    <location>
        <begin position="44"/>
        <end position="63"/>
    </location>
</feature>
<evidence type="ECO:0000259" key="3">
    <source>
        <dbReference type="PROSITE" id="PS50977"/>
    </source>
</evidence>
<proteinExistence type="predicted"/>
<organism evidence="4 5">
    <name type="scientific">Rhizobium herbae</name>
    <dbReference type="NCBI Taxonomy" id="508661"/>
    <lineage>
        <taxon>Bacteria</taxon>
        <taxon>Pseudomonadati</taxon>
        <taxon>Pseudomonadota</taxon>
        <taxon>Alphaproteobacteria</taxon>
        <taxon>Hyphomicrobiales</taxon>
        <taxon>Rhizobiaceae</taxon>
        <taxon>Rhizobium/Agrobacterium group</taxon>
        <taxon>Rhizobium</taxon>
    </lineage>
</organism>
<protein>
    <submittedName>
        <fullName evidence="4">TetR/AcrR family transcriptional regulator</fullName>
    </submittedName>
</protein>
<dbReference type="Gene3D" id="1.10.357.10">
    <property type="entry name" value="Tetracycline Repressor, domain 2"/>
    <property type="match status" value="1"/>
</dbReference>
<reference evidence="4 5" key="1">
    <citation type="journal article" date="2021" name="MBio">
        <title>Poor Competitiveness of Bradyrhizobium in Pigeon Pea Root Colonization in Indian Soils.</title>
        <authorList>
            <person name="Chalasani D."/>
            <person name="Basu A."/>
            <person name="Pullabhotla S.V.S.R.N."/>
            <person name="Jorrin B."/>
            <person name="Neal A.L."/>
            <person name="Poole P.S."/>
            <person name="Podile A.R."/>
            <person name="Tkacz A."/>
        </authorList>
    </citation>
    <scope>NUCLEOTIDE SEQUENCE [LARGE SCALE GENOMIC DNA]</scope>
    <source>
        <strain evidence="4 5">HU44</strain>
    </source>
</reference>
<evidence type="ECO:0000313" key="5">
    <source>
        <dbReference type="Proteomes" id="UP000757604"/>
    </source>
</evidence>
<dbReference type="Proteomes" id="UP000757604">
    <property type="component" value="Unassembled WGS sequence"/>
</dbReference>
<dbReference type="SUPFAM" id="SSF46689">
    <property type="entry name" value="Homeodomain-like"/>
    <property type="match status" value="1"/>
</dbReference>
<dbReference type="PRINTS" id="PR00455">
    <property type="entry name" value="HTHTETR"/>
</dbReference>
<dbReference type="PROSITE" id="PS50977">
    <property type="entry name" value="HTH_TETR_2"/>
    <property type="match status" value="1"/>
</dbReference>
<evidence type="ECO:0000256" key="1">
    <source>
        <dbReference type="ARBA" id="ARBA00023125"/>
    </source>
</evidence>
<keyword evidence="5" id="KW-1185">Reference proteome</keyword>
<gene>
    <name evidence="4" type="ORF">JNB71_16790</name>
</gene>
<dbReference type="SUPFAM" id="SSF48498">
    <property type="entry name" value="Tetracyclin repressor-like, C-terminal domain"/>
    <property type="match status" value="1"/>
</dbReference>
<dbReference type="InterPro" id="IPR039536">
    <property type="entry name" value="TetR_C_Proteobacteria"/>
</dbReference>
<accession>A0ABS7HCG9</accession>